<evidence type="ECO:0000313" key="2">
    <source>
        <dbReference type="Proteomes" id="UP001465976"/>
    </source>
</evidence>
<dbReference type="Proteomes" id="UP001465976">
    <property type="component" value="Unassembled WGS sequence"/>
</dbReference>
<organism evidence="1 2">
    <name type="scientific">Marasmius crinis-equi</name>
    <dbReference type="NCBI Taxonomy" id="585013"/>
    <lineage>
        <taxon>Eukaryota</taxon>
        <taxon>Fungi</taxon>
        <taxon>Dikarya</taxon>
        <taxon>Basidiomycota</taxon>
        <taxon>Agaricomycotina</taxon>
        <taxon>Agaricomycetes</taxon>
        <taxon>Agaricomycetidae</taxon>
        <taxon>Agaricales</taxon>
        <taxon>Marasmiineae</taxon>
        <taxon>Marasmiaceae</taxon>
        <taxon>Marasmius</taxon>
    </lineage>
</organism>
<gene>
    <name evidence="1" type="ORF">V5O48_017246</name>
</gene>
<reference evidence="1 2" key="1">
    <citation type="submission" date="2024-02" db="EMBL/GenBank/DDBJ databases">
        <title>A draft genome for the cacao thread blight pathogen Marasmius crinis-equi.</title>
        <authorList>
            <person name="Cohen S.P."/>
            <person name="Baruah I.K."/>
            <person name="Amoako-Attah I."/>
            <person name="Bukari Y."/>
            <person name="Meinhardt L.W."/>
            <person name="Bailey B.A."/>
        </authorList>
    </citation>
    <scope>NUCLEOTIDE SEQUENCE [LARGE SCALE GENOMIC DNA]</scope>
    <source>
        <strain evidence="1 2">GH-76</strain>
    </source>
</reference>
<dbReference type="InterPro" id="IPR032675">
    <property type="entry name" value="LRR_dom_sf"/>
</dbReference>
<dbReference type="EMBL" id="JBAHYK010002578">
    <property type="protein sequence ID" value="KAL0564793.1"/>
    <property type="molecule type" value="Genomic_DNA"/>
</dbReference>
<dbReference type="SUPFAM" id="SSF52047">
    <property type="entry name" value="RNI-like"/>
    <property type="match status" value="1"/>
</dbReference>
<evidence type="ECO:0000313" key="1">
    <source>
        <dbReference type="EMBL" id="KAL0564793.1"/>
    </source>
</evidence>
<accession>A0ABR3EPI3</accession>
<dbReference type="Gene3D" id="3.80.10.10">
    <property type="entry name" value="Ribonuclease Inhibitor"/>
    <property type="match status" value="1"/>
</dbReference>
<proteinExistence type="predicted"/>
<protein>
    <submittedName>
        <fullName evidence="1">Uncharacterized protein</fullName>
    </submittedName>
</protein>
<comment type="caution">
    <text evidence="1">The sequence shown here is derived from an EMBL/GenBank/DDBJ whole genome shotgun (WGS) entry which is preliminary data.</text>
</comment>
<sequence>MPISPSIWQSFAELTREDLPILQDIRLAGQLFTYVNPDGLLTAPTPTPLALLLSKLSSLRTLHISEESVEAVLSLGLQWTLLTHLTLKSRHRNSTHASVVATIVKSCPSLLSLSLDTTLDHLSPEISDSTVVSTVPPQRTNIQSLTLRFQEEDRGLWADPSQVLLVTFQGISTPALEDLTVVMESLITYDDPGSISNSYVGSHMPFHETLARSNCRITHLTINDFLLANLEALSRSFELLESLMSFTYEGNPYNGKSYIRNQTDRDYLEPFLRLLAEDTSLCPHLERIQVDCEVHHIDHIIALIAPRHRLKHLTADFGLLPAKGNYEEVSSEQVKAAVAEWRRARGIQVVWKWRHESIESAGFTDRPCTGIPSAGPDDYSTLWIYTPPRRECL</sequence>
<keyword evidence="2" id="KW-1185">Reference proteome</keyword>
<name>A0ABR3EPI3_9AGAR</name>